<evidence type="ECO:0000256" key="1">
    <source>
        <dbReference type="SAM" id="MobiDB-lite"/>
    </source>
</evidence>
<evidence type="ECO:0000313" key="2">
    <source>
        <dbReference type="EMBL" id="EFE37490.1"/>
    </source>
</evidence>
<comment type="caution">
    <text evidence="2">The sequence shown here is derived from an EMBL/GenBank/DDBJ whole genome shotgun (WGS) entry which is preliminary data.</text>
</comment>
<feature type="compositionally biased region" description="Basic residues" evidence="1">
    <location>
        <begin position="318"/>
        <end position="327"/>
    </location>
</feature>
<reference evidence="3" key="1">
    <citation type="journal article" date="2011" name="Genome Biol.">
        <title>Comparative and functional genomics provide insights into the pathogenicity of dermatophytic fungi.</title>
        <authorList>
            <person name="Burmester A."/>
            <person name="Shelest E."/>
            <person name="Gloeckner G."/>
            <person name="Heddergott C."/>
            <person name="Schindler S."/>
            <person name="Staib P."/>
            <person name="Heidel A."/>
            <person name="Felder M."/>
            <person name="Petzold A."/>
            <person name="Szafranski K."/>
            <person name="Feuermann M."/>
            <person name="Pedruzzi I."/>
            <person name="Priebe S."/>
            <person name="Groth M."/>
            <person name="Winkler R."/>
            <person name="Li W."/>
            <person name="Kniemeyer O."/>
            <person name="Schroeckh V."/>
            <person name="Hertweck C."/>
            <person name="Hube B."/>
            <person name="White T.C."/>
            <person name="Platzer M."/>
            <person name="Guthke R."/>
            <person name="Heitman J."/>
            <person name="Woestemeyer J."/>
            <person name="Zipfel P.F."/>
            <person name="Monod M."/>
            <person name="Brakhage A.A."/>
        </authorList>
    </citation>
    <scope>NUCLEOTIDE SEQUENCE [LARGE SCALE GENOMIC DNA]</scope>
    <source>
        <strain evidence="3">HKI 0517</strain>
    </source>
</reference>
<dbReference type="AlphaFoldDB" id="D4DKV7"/>
<sequence length="432" mass="48453">MDTVLDIQPQIPAADPQDGDGDGSSSDSQLGVEAQTQPQSEPTSHPFTTAGRLLVFSPLKIYVGITDDQPQIPTQSPNQPVFLSFDPLMQDNYLLYDKKWKTVPEELVVFGPEYETVESRKKAALELLWNGVLWIRQRKLLKREAFIKWTLERLRWEAKFLEREWFIRGNREIFPPDTHHRQQGPGGHPRARADGALPAAAQLDFSIHDFSFSAFFFSASSLSIGIHLYKTRDVDLKMAKNDVDDAKSQTKRSENTTRRAETPTGRPSASRPIDLGFPPALPRLPSRSSSAVQPVLATPQAGQTGSQHEHLDPCRAGRSNKRIKKKRSETARTMEEIGRRGLSAGPAALPATTDKCQREGLEADETDERLRALNTREHETASASEQSRPDRQLLYITSYAARSPAGGILRLLRRLLRRSAALPRLFFCLPRS</sequence>
<proteinExistence type="predicted"/>
<dbReference type="GeneID" id="9579344"/>
<gene>
    <name evidence="2" type="ORF">TRV_07831</name>
</gene>
<feature type="compositionally biased region" description="Basic and acidic residues" evidence="1">
    <location>
        <begin position="243"/>
        <end position="261"/>
    </location>
</feature>
<keyword evidence="3" id="KW-1185">Reference proteome</keyword>
<feature type="region of interest" description="Disordered" evidence="1">
    <location>
        <begin position="243"/>
        <end position="352"/>
    </location>
</feature>
<dbReference type="Proteomes" id="UP000008383">
    <property type="component" value="Unassembled WGS sequence"/>
</dbReference>
<dbReference type="OrthoDB" id="4173016at2759"/>
<feature type="compositionally biased region" description="Polar residues" evidence="1">
    <location>
        <begin position="34"/>
        <end position="47"/>
    </location>
</feature>
<feature type="compositionally biased region" description="Basic and acidic residues" evidence="1">
    <location>
        <begin position="328"/>
        <end position="339"/>
    </location>
</feature>
<dbReference type="RefSeq" id="XP_003018135.1">
    <property type="nucleotide sequence ID" value="XM_003018089.1"/>
</dbReference>
<accession>D4DKV7</accession>
<feature type="region of interest" description="Disordered" evidence="1">
    <location>
        <begin position="1"/>
        <end position="47"/>
    </location>
</feature>
<organism evidence="2 3">
    <name type="scientific">Trichophyton verrucosum (strain HKI 0517)</name>
    <dbReference type="NCBI Taxonomy" id="663202"/>
    <lineage>
        <taxon>Eukaryota</taxon>
        <taxon>Fungi</taxon>
        <taxon>Dikarya</taxon>
        <taxon>Ascomycota</taxon>
        <taxon>Pezizomycotina</taxon>
        <taxon>Eurotiomycetes</taxon>
        <taxon>Eurotiomycetidae</taxon>
        <taxon>Onygenales</taxon>
        <taxon>Arthrodermataceae</taxon>
        <taxon>Trichophyton</taxon>
    </lineage>
</organism>
<name>D4DKV7_TRIVH</name>
<protein>
    <submittedName>
        <fullName evidence="2">Uncharacterized protein</fullName>
    </submittedName>
</protein>
<dbReference type="KEGG" id="tve:TRV_07831"/>
<dbReference type="HOGENOM" id="CLU_634905_0_0_1"/>
<dbReference type="EMBL" id="ACYE01000484">
    <property type="protein sequence ID" value="EFE37490.1"/>
    <property type="molecule type" value="Genomic_DNA"/>
</dbReference>
<evidence type="ECO:0000313" key="3">
    <source>
        <dbReference type="Proteomes" id="UP000008383"/>
    </source>
</evidence>